<dbReference type="PATRIC" id="fig|159743.3.peg.5576"/>
<dbReference type="OMA" id="IVRYDAF"/>
<dbReference type="Pfam" id="PF14584">
    <property type="entry name" value="DUF4446"/>
    <property type="match status" value="1"/>
</dbReference>
<feature type="coiled-coil region" evidence="1">
    <location>
        <begin position="53"/>
        <end position="87"/>
    </location>
</feature>
<organism evidence="4 5">
    <name type="scientific">Paenibacillus terrae</name>
    <dbReference type="NCBI Taxonomy" id="159743"/>
    <lineage>
        <taxon>Bacteria</taxon>
        <taxon>Bacillati</taxon>
        <taxon>Bacillota</taxon>
        <taxon>Bacilli</taxon>
        <taxon>Bacillales</taxon>
        <taxon>Paenibacillaceae</taxon>
        <taxon>Paenibacillus</taxon>
    </lineage>
</organism>
<feature type="transmembrane region" description="Helical" evidence="3">
    <location>
        <begin position="12"/>
        <end position="32"/>
    </location>
</feature>
<dbReference type="AlphaFoldDB" id="A0A0D7WVI9"/>
<evidence type="ECO:0008006" key="6">
    <source>
        <dbReference type="Google" id="ProtNLM"/>
    </source>
</evidence>
<keyword evidence="3" id="KW-1133">Transmembrane helix</keyword>
<accession>A0A0D7WVI9</accession>
<evidence type="ECO:0000313" key="5">
    <source>
        <dbReference type="Proteomes" id="UP000032534"/>
    </source>
</evidence>
<keyword evidence="5" id="KW-1185">Reference proteome</keyword>
<evidence type="ECO:0000256" key="3">
    <source>
        <dbReference type="SAM" id="Phobius"/>
    </source>
</evidence>
<dbReference type="Proteomes" id="UP000032534">
    <property type="component" value="Unassembled WGS sequence"/>
</dbReference>
<sequence>MAELNGLIMEQLAGIVAGIVLILLILLIVIIVQGAKLKKMRRKYETMMAGSGVENLETLLIDLKVQMDTIEDEQEAHRASMESLRSKLTGLKGHIGIKRYNAFGERGSDLSFSMAIVDDNQDGIVLTGIYNRDGSYVYAKPLEAGQSSYSLSPEEKEAVTLAQQAGRNGNATP</sequence>
<evidence type="ECO:0000256" key="2">
    <source>
        <dbReference type="SAM" id="MobiDB-lite"/>
    </source>
</evidence>
<keyword evidence="1" id="KW-0175">Coiled coil</keyword>
<comment type="caution">
    <text evidence="4">The sequence shown here is derived from an EMBL/GenBank/DDBJ whole genome shotgun (WGS) entry which is preliminary data.</text>
</comment>
<dbReference type="EMBL" id="JTHP01000072">
    <property type="protein sequence ID" value="KJD43004.1"/>
    <property type="molecule type" value="Genomic_DNA"/>
</dbReference>
<gene>
    <name evidence="4" type="ORF">QD47_25165</name>
</gene>
<name>A0A0D7WVI9_9BACL</name>
<feature type="compositionally biased region" description="Polar residues" evidence="2">
    <location>
        <begin position="161"/>
        <end position="173"/>
    </location>
</feature>
<keyword evidence="3" id="KW-0812">Transmembrane</keyword>
<proteinExistence type="predicted"/>
<evidence type="ECO:0000313" key="4">
    <source>
        <dbReference type="EMBL" id="KJD43004.1"/>
    </source>
</evidence>
<evidence type="ECO:0000256" key="1">
    <source>
        <dbReference type="SAM" id="Coils"/>
    </source>
</evidence>
<reference evidence="4 5" key="1">
    <citation type="submission" date="2014-11" db="EMBL/GenBank/DDBJ databases">
        <title>Draft Genome Sequences of Paenibacillus polymyxa NRRL B-30509 and Paenibacillus terrae NRRL B-30644, Strains from a Poultry Environment that Produce Tridecaptin A and Paenicidins.</title>
        <authorList>
            <person name="van Belkum M.J."/>
            <person name="Lohans C.T."/>
            <person name="Vederas J.C."/>
        </authorList>
    </citation>
    <scope>NUCLEOTIDE SEQUENCE [LARGE SCALE GENOMIC DNA]</scope>
    <source>
        <strain evidence="4 5">NRRL B-30644</strain>
    </source>
</reference>
<dbReference type="RefSeq" id="WP_014278998.1">
    <property type="nucleotide sequence ID" value="NZ_JTHP01000072.1"/>
</dbReference>
<dbReference type="InterPro" id="IPR027981">
    <property type="entry name" value="DUF4446"/>
</dbReference>
<keyword evidence="3" id="KW-0472">Membrane</keyword>
<dbReference type="OrthoDB" id="5244042at2"/>
<feature type="region of interest" description="Disordered" evidence="2">
    <location>
        <begin position="148"/>
        <end position="173"/>
    </location>
</feature>
<protein>
    <recommendedName>
        <fullName evidence="6">DUF4446 domain-containing protein</fullName>
    </recommendedName>
</protein>